<keyword evidence="4" id="KW-0216">Detoxification</keyword>
<evidence type="ECO:0000313" key="16">
    <source>
        <dbReference type="Proteomes" id="UP000521872"/>
    </source>
</evidence>
<dbReference type="InterPro" id="IPR026956">
    <property type="entry name" value="D-ser_dehydrat-like_dom"/>
</dbReference>
<dbReference type="AlphaFoldDB" id="A0A8H4R4V1"/>
<dbReference type="GO" id="GO:0003924">
    <property type="term" value="F:GTPase activity"/>
    <property type="evidence" value="ECO:0007669"/>
    <property type="project" value="InterPro"/>
</dbReference>
<dbReference type="GO" id="GO:0009636">
    <property type="term" value="P:response to toxic substance"/>
    <property type="evidence" value="ECO:0007669"/>
    <property type="project" value="UniProtKB-KW"/>
</dbReference>
<keyword evidence="8" id="KW-0456">Lyase</keyword>
<accession>A0A8H4R4V1</accession>
<dbReference type="FunFam" id="3.20.20.10:FF:000016">
    <property type="entry name" value="D-serine dehydratase"/>
    <property type="match status" value="1"/>
</dbReference>
<evidence type="ECO:0000256" key="10">
    <source>
        <dbReference type="ARBA" id="ARBA00055764"/>
    </source>
</evidence>
<name>A0A8H4R4V1_9AGAR</name>
<dbReference type="Proteomes" id="UP000521872">
    <property type="component" value="Unassembled WGS sequence"/>
</dbReference>
<evidence type="ECO:0000256" key="5">
    <source>
        <dbReference type="ARBA" id="ARBA00022723"/>
    </source>
</evidence>
<sequence>MALQSQTPIHLISRPDKQALIDAYVGKPLEGLRTPAMIIDRKLFAQNCASMHKKAREWGASFRAHVKTHKSAEGTRLQLISEEDQTHAIIVSTLMEAWEVVRSGLVADSTVKDILYGLPVAVNKIADLSELWDELAKYGGLVRLLVDNPDQISSLEEFERQRDHPRRWSVFVKINGGQNRAGVMPGSSQFFSVLDAIFKSSAVTLHGFYGHAGNSYASTSLSEASSFLSGEVQAVNDAAEHAIKTMAQLNSQPSVTQPFILAVGSTPTAHAASAETRKALAKALHGTLELHAGNYAMLDLQQQHTGLIDHARIAQHVQTTVISYYPGRSPNGSDEALVDAGAIAFSKDTGPSGSFGEVIGLPWTLSRISQEHGILTSNDPSASPLKLGTVVKIVGQHACLIAALWDTAGQERFRSVTRSYYRGAAGAILVYDITNRESFTNLSRWLADARTLASPNLVVVLVGNKSDREEDREVEWAEASRWAAENDVHFLEASSLTGENVEAPFLLAARAILLAIESGTLDPEKIGSGVSYGDRALRRVNSSSRLSFGSLSGARRRGGTVKLKVKDWIPGSSKCC</sequence>
<comment type="cofactor">
    <cofactor evidence="1">
        <name>pyridoxal 5'-phosphate</name>
        <dbReference type="ChEBI" id="CHEBI:597326"/>
    </cofactor>
</comment>
<comment type="similarity">
    <text evidence="3">Belongs to the DSD1 family.</text>
</comment>
<dbReference type="InterPro" id="IPR029066">
    <property type="entry name" value="PLP-binding_barrel"/>
</dbReference>
<dbReference type="InterPro" id="IPR027417">
    <property type="entry name" value="P-loop_NTPase"/>
</dbReference>
<evidence type="ECO:0000256" key="9">
    <source>
        <dbReference type="ARBA" id="ARBA00051198"/>
    </source>
</evidence>
<evidence type="ECO:0000313" key="15">
    <source>
        <dbReference type="EMBL" id="KAF4623569.1"/>
    </source>
</evidence>
<evidence type="ECO:0000259" key="14">
    <source>
        <dbReference type="SMART" id="SM01119"/>
    </source>
</evidence>
<dbReference type="SMART" id="SM01119">
    <property type="entry name" value="D-ser_dehydrat"/>
    <property type="match status" value="1"/>
</dbReference>
<dbReference type="EMBL" id="JAACJL010000001">
    <property type="protein sequence ID" value="KAF4623569.1"/>
    <property type="molecule type" value="Genomic_DNA"/>
</dbReference>
<dbReference type="InterPro" id="IPR005225">
    <property type="entry name" value="Small_GTP-bd"/>
</dbReference>
<dbReference type="InterPro" id="IPR042208">
    <property type="entry name" value="D-ser_dehydrat-like_sf"/>
</dbReference>
<dbReference type="PRINTS" id="PR00449">
    <property type="entry name" value="RASTRNSFRMNG"/>
</dbReference>
<dbReference type="GO" id="GO:0005525">
    <property type="term" value="F:GTP binding"/>
    <property type="evidence" value="ECO:0007669"/>
    <property type="project" value="InterPro"/>
</dbReference>
<dbReference type="PROSITE" id="PS51419">
    <property type="entry name" value="RAB"/>
    <property type="match status" value="1"/>
</dbReference>
<dbReference type="Gene3D" id="2.40.37.20">
    <property type="entry name" value="D-serine dehydratase-like domain"/>
    <property type="match status" value="1"/>
</dbReference>
<dbReference type="InterPro" id="IPR051466">
    <property type="entry name" value="D-amino_acid_metab_enzyme"/>
</dbReference>
<keyword evidence="6" id="KW-0862">Zinc</keyword>
<dbReference type="Pfam" id="PF00071">
    <property type="entry name" value="Ras"/>
    <property type="match status" value="1"/>
</dbReference>
<dbReference type="Gene3D" id="3.20.20.10">
    <property type="entry name" value="Alanine racemase"/>
    <property type="match status" value="1"/>
</dbReference>
<dbReference type="SMART" id="SM00175">
    <property type="entry name" value="RAB"/>
    <property type="match status" value="1"/>
</dbReference>
<comment type="caution">
    <text evidence="15">The sequence shown here is derived from an EMBL/GenBank/DDBJ whole genome shotgun (WGS) entry which is preliminary data.</text>
</comment>
<dbReference type="FunFam" id="3.40.50.300:FF:001447">
    <property type="entry name" value="Ras-related protein Rab-1B"/>
    <property type="match status" value="1"/>
</dbReference>
<dbReference type="SUPFAM" id="SSF52540">
    <property type="entry name" value="P-loop containing nucleoside triphosphate hydrolases"/>
    <property type="match status" value="1"/>
</dbReference>
<reference evidence="15 16" key="1">
    <citation type="submission" date="2019-12" db="EMBL/GenBank/DDBJ databases">
        <authorList>
            <person name="Floudas D."/>
            <person name="Bentzer J."/>
            <person name="Ahren D."/>
            <person name="Johansson T."/>
            <person name="Persson P."/>
            <person name="Tunlid A."/>
        </authorList>
    </citation>
    <scope>NUCLEOTIDE SEQUENCE [LARGE SCALE GENOMIC DNA]</scope>
    <source>
        <strain evidence="15 16">CBS 102.39</strain>
    </source>
</reference>
<protein>
    <recommendedName>
        <fullName evidence="12">D-serine dehydratase</fullName>
        <ecNumber evidence="11">4.3.1.18</ecNumber>
    </recommendedName>
    <alternativeName>
        <fullName evidence="13">D-serine deaminase</fullName>
    </alternativeName>
</protein>
<dbReference type="GO" id="GO:0008721">
    <property type="term" value="F:D-serine ammonia-lyase activity"/>
    <property type="evidence" value="ECO:0007669"/>
    <property type="project" value="UniProtKB-EC"/>
</dbReference>
<dbReference type="PANTHER" id="PTHR28004:SF2">
    <property type="entry name" value="D-SERINE DEHYDRATASE"/>
    <property type="match status" value="1"/>
</dbReference>
<comment type="catalytic activity">
    <reaction evidence="9">
        <text>D-serine = pyruvate + NH4(+)</text>
        <dbReference type="Rhea" id="RHEA:13977"/>
        <dbReference type="ChEBI" id="CHEBI:15361"/>
        <dbReference type="ChEBI" id="CHEBI:28938"/>
        <dbReference type="ChEBI" id="CHEBI:35247"/>
        <dbReference type="EC" id="4.3.1.18"/>
    </reaction>
    <physiologicalReaction direction="left-to-right" evidence="9">
        <dbReference type="Rhea" id="RHEA:13978"/>
    </physiologicalReaction>
</comment>
<evidence type="ECO:0000256" key="12">
    <source>
        <dbReference type="ARBA" id="ARBA00069616"/>
    </source>
</evidence>
<dbReference type="PROSITE" id="PS51421">
    <property type="entry name" value="RAS"/>
    <property type="match status" value="1"/>
</dbReference>
<evidence type="ECO:0000256" key="6">
    <source>
        <dbReference type="ARBA" id="ARBA00022833"/>
    </source>
</evidence>
<dbReference type="EC" id="4.3.1.18" evidence="11"/>
<evidence type="ECO:0000256" key="8">
    <source>
        <dbReference type="ARBA" id="ARBA00023239"/>
    </source>
</evidence>
<keyword evidence="5" id="KW-0479">Metal-binding</keyword>
<dbReference type="InterPro" id="IPR001608">
    <property type="entry name" value="Ala_racemase_N"/>
</dbReference>
<dbReference type="SMART" id="SM00173">
    <property type="entry name" value="RAS"/>
    <property type="match status" value="1"/>
</dbReference>
<comment type="cofactor">
    <cofactor evidence="2">
        <name>Zn(2+)</name>
        <dbReference type="ChEBI" id="CHEBI:29105"/>
    </cofactor>
</comment>
<dbReference type="Gene3D" id="3.40.50.300">
    <property type="entry name" value="P-loop containing nucleotide triphosphate hydrolases"/>
    <property type="match status" value="1"/>
</dbReference>
<keyword evidence="16" id="KW-1185">Reference proteome</keyword>
<keyword evidence="7" id="KW-0663">Pyridoxal phosphate</keyword>
<proteinExistence type="inferred from homology"/>
<dbReference type="PANTHER" id="PTHR28004">
    <property type="entry name" value="ZGC:162816-RELATED"/>
    <property type="match status" value="1"/>
</dbReference>
<dbReference type="InterPro" id="IPR001806">
    <property type="entry name" value="Small_GTPase"/>
</dbReference>
<evidence type="ECO:0000256" key="4">
    <source>
        <dbReference type="ARBA" id="ARBA00022575"/>
    </source>
</evidence>
<evidence type="ECO:0000256" key="11">
    <source>
        <dbReference type="ARBA" id="ARBA00066349"/>
    </source>
</evidence>
<evidence type="ECO:0000256" key="2">
    <source>
        <dbReference type="ARBA" id="ARBA00001947"/>
    </source>
</evidence>
<comment type="function">
    <text evidence="10">Catalyzes the conversion of D-serine to pyruvate and ammonia. May play a role in D-serine detoxification.</text>
</comment>
<organism evidence="15 16">
    <name type="scientific">Agrocybe pediades</name>
    <dbReference type="NCBI Taxonomy" id="84607"/>
    <lineage>
        <taxon>Eukaryota</taxon>
        <taxon>Fungi</taxon>
        <taxon>Dikarya</taxon>
        <taxon>Basidiomycota</taxon>
        <taxon>Agaricomycotina</taxon>
        <taxon>Agaricomycetes</taxon>
        <taxon>Agaricomycetidae</taxon>
        <taxon>Agaricales</taxon>
        <taxon>Agaricineae</taxon>
        <taxon>Strophariaceae</taxon>
        <taxon>Agrocybe</taxon>
    </lineage>
</organism>
<evidence type="ECO:0000256" key="7">
    <source>
        <dbReference type="ARBA" id="ARBA00022898"/>
    </source>
</evidence>
<dbReference type="SUPFAM" id="SSF51419">
    <property type="entry name" value="PLP-binding barrel"/>
    <property type="match status" value="1"/>
</dbReference>
<dbReference type="Pfam" id="PF01168">
    <property type="entry name" value="Ala_racemase_N"/>
    <property type="match status" value="1"/>
</dbReference>
<dbReference type="GO" id="GO:0036088">
    <property type="term" value="P:D-serine catabolic process"/>
    <property type="evidence" value="ECO:0007669"/>
    <property type="project" value="TreeGrafter"/>
</dbReference>
<dbReference type="NCBIfam" id="TIGR00231">
    <property type="entry name" value="small_GTP"/>
    <property type="match status" value="1"/>
</dbReference>
<feature type="domain" description="D-serine dehydratase-like" evidence="14">
    <location>
        <begin position="314"/>
        <end position="412"/>
    </location>
</feature>
<evidence type="ECO:0000256" key="3">
    <source>
        <dbReference type="ARBA" id="ARBA00005323"/>
    </source>
</evidence>
<evidence type="ECO:0000256" key="1">
    <source>
        <dbReference type="ARBA" id="ARBA00001933"/>
    </source>
</evidence>
<gene>
    <name evidence="15" type="ORF">D9613_001779</name>
</gene>
<evidence type="ECO:0000256" key="13">
    <source>
        <dbReference type="ARBA" id="ARBA00075219"/>
    </source>
</evidence>
<dbReference type="GO" id="GO:0046872">
    <property type="term" value="F:metal ion binding"/>
    <property type="evidence" value="ECO:0007669"/>
    <property type="project" value="UniProtKB-KW"/>
</dbReference>
<dbReference type="SMART" id="SM00174">
    <property type="entry name" value="RHO"/>
    <property type="match status" value="1"/>
</dbReference>